<comment type="similarity">
    <text evidence="1">Belongs to the NmrA-type oxidoreductase family.</text>
</comment>
<dbReference type="InterPro" id="IPR036291">
    <property type="entry name" value="NAD(P)-bd_dom_sf"/>
</dbReference>
<evidence type="ECO:0000313" key="5">
    <source>
        <dbReference type="Proteomes" id="UP001218188"/>
    </source>
</evidence>
<dbReference type="EMBL" id="JARJCM010000226">
    <property type="protein sequence ID" value="KAJ7021690.1"/>
    <property type="molecule type" value="Genomic_DNA"/>
</dbReference>
<reference evidence="4" key="1">
    <citation type="submission" date="2023-03" db="EMBL/GenBank/DDBJ databases">
        <title>Massive genome expansion in bonnet fungi (Mycena s.s.) driven by repeated elements and novel gene families across ecological guilds.</title>
        <authorList>
            <consortium name="Lawrence Berkeley National Laboratory"/>
            <person name="Harder C.B."/>
            <person name="Miyauchi S."/>
            <person name="Viragh M."/>
            <person name="Kuo A."/>
            <person name="Thoen E."/>
            <person name="Andreopoulos B."/>
            <person name="Lu D."/>
            <person name="Skrede I."/>
            <person name="Drula E."/>
            <person name="Henrissat B."/>
            <person name="Morin E."/>
            <person name="Kohler A."/>
            <person name="Barry K."/>
            <person name="LaButti K."/>
            <person name="Morin E."/>
            <person name="Salamov A."/>
            <person name="Lipzen A."/>
            <person name="Mereny Z."/>
            <person name="Hegedus B."/>
            <person name="Baldrian P."/>
            <person name="Stursova M."/>
            <person name="Weitz H."/>
            <person name="Taylor A."/>
            <person name="Grigoriev I.V."/>
            <person name="Nagy L.G."/>
            <person name="Martin F."/>
            <person name="Kauserud H."/>
        </authorList>
    </citation>
    <scope>NUCLEOTIDE SEQUENCE</scope>
    <source>
        <strain evidence="4">CBHHK200</strain>
    </source>
</reference>
<evidence type="ECO:0000313" key="4">
    <source>
        <dbReference type="EMBL" id="KAJ7021690.1"/>
    </source>
</evidence>
<accession>A0AAD6S6B5</accession>
<dbReference type="SUPFAM" id="SSF51735">
    <property type="entry name" value="NAD(P)-binding Rossmann-fold domains"/>
    <property type="match status" value="1"/>
</dbReference>
<name>A0AAD6S6B5_9AGAR</name>
<proteinExistence type="inferred from homology"/>
<protein>
    <recommendedName>
        <fullName evidence="3">NmrA-like domain-containing protein</fullName>
    </recommendedName>
</protein>
<dbReference type="Gene3D" id="3.90.25.10">
    <property type="entry name" value="UDP-galactose 4-epimerase, domain 1"/>
    <property type="match status" value="1"/>
</dbReference>
<feature type="non-terminal residue" evidence="4">
    <location>
        <position position="319"/>
    </location>
</feature>
<evidence type="ECO:0000256" key="1">
    <source>
        <dbReference type="ARBA" id="ARBA00006328"/>
    </source>
</evidence>
<keyword evidence="2" id="KW-0521">NADP</keyword>
<organism evidence="4 5">
    <name type="scientific">Mycena alexandri</name>
    <dbReference type="NCBI Taxonomy" id="1745969"/>
    <lineage>
        <taxon>Eukaryota</taxon>
        <taxon>Fungi</taxon>
        <taxon>Dikarya</taxon>
        <taxon>Basidiomycota</taxon>
        <taxon>Agaricomycotina</taxon>
        <taxon>Agaricomycetes</taxon>
        <taxon>Agaricomycetidae</taxon>
        <taxon>Agaricales</taxon>
        <taxon>Marasmiineae</taxon>
        <taxon>Mycenaceae</taxon>
        <taxon>Mycena</taxon>
    </lineage>
</organism>
<dbReference type="PANTHER" id="PTHR42748">
    <property type="entry name" value="NITROGEN METABOLITE REPRESSION PROTEIN NMRA FAMILY MEMBER"/>
    <property type="match status" value="1"/>
</dbReference>
<comment type="caution">
    <text evidence="4">The sequence shown here is derived from an EMBL/GenBank/DDBJ whole genome shotgun (WGS) entry which is preliminary data.</text>
</comment>
<dbReference type="InterPro" id="IPR051164">
    <property type="entry name" value="NmrA-like_oxidored"/>
</dbReference>
<evidence type="ECO:0000256" key="2">
    <source>
        <dbReference type="ARBA" id="ARBA00022857"/>
    </source>
</evidence>
<keyword evidence="5" id="KW-1185">Reference proteome</keyword>
<dbReference type="Gene3D" id="3.40.50.720">
    <property type="entry name" value="NAD(P)-binding Rossmann-like Domain"/>
    <property type="match status" value="1"/>
</dbReference>
<dbReference type="PANTHER" id="PTHR42748:SF7">
    <property type="entry name" value="NMRA LIKE REDOX SENSOR 1-RELATED"/>
    <property type="match status" value="1"/>
</dbReference>
<dbReference type="Pfam" id="PF05368">
    <property type="entry name" value="NmrA"/>
    <property type="match status" value="1"/>
</dbReference>
<sequence>ASRIVAVFGATGLQGSAVINRLLEDGNFTPRAITRDTHSEAALTLKERGVEVVQGDSGDKASLVSALRESEAVFAVIWLSFVTFCLIYSTSPQMTSPGTTSEVTQGKNIIDAAKEADAKSFIFSSLPSLSKLSSGKYNISSHHRTNELTDEKDKAEVEICLKASGLPNVFLLFGGFAENFWRLNFLKKTSTGFNITLPKYNPTAISAFTWIGHDLGEATLAVLKSYTDPSKEVSGKSYPVVTAQLTWPALAAMTSQALGVEVIYTCIPSSGIPPLDNLCEARSKYELYSTTPVPNPDLVALEYTSPSSLSYFAYIRGSS</sequence>
<dbReference type="InterPro" id="IPR008030">
    <property type="entry name" value="NmrA-like"/>
</dbReference>
<dbReference type="AlphaFoldDB" id="A0AAD6S6B5"/>
<dbReference type="Proteomes" id="UP001218188">
    <property type="component" value="Unassembled WGS sequence"/>
</dbReference>
<feature type="domain" description="NmrA-like" evidence="3">
    <location>
        <begin position="4"/>
        <end position="270"/>
    </location>
</feature>
<evidence type="ECO:0000259" key="3">
    <source>
        <dbReference type="Pfam" id="PF05368"/>
    </source>
</evidence>
<gene>
    <name evidence="4" type="ORF">C8F04DRAFT_1313548</name>
</gene>